<keyword evidence="1" id="KW-0472">Membrane</keyword>
<reference evidence="2" key="1">
    <citation type="submission" date="2020-01" db="EMBL/GenBank/DDBJ databases">
        <authorList>
            <person name="Chen W.-M."/>
        </authorList>
    </citation>
    <scope>NUCLEOTIDE SEQUENCE</scope>
    <source>
        <strain evidence="2">CYK-10</strain>
    </source>
</reference>
<proteinExistence type="predicted"/>
<keyword evidence="1" id="KW-1133">Transmembrane helix</keyword>
<protein>
    <submittedName>
        <fullName evidence="2">Uncharacterized protein</fullName>
    </submittedName>
</protein>
<comment type="caution">
    <text evidence="2">The sequence shown here is derived from an EMBL/GenBank/DDBJ whole genome shotgun (WGS) entry which is preliminary data.</text>
</comment>
<dbReference type="EMBL" id="JAABNR010000014">
    <property type="protein sequence ID" value="NBZ88866.1"/>
    <property type="molecule type" value="Genomic_DNA"/>
</dbReference>
<dbReference type="Proteomes" id="UP001193501">
    <property type="component" value="Unassembled WGS sequence"/>
</dbReference>
<feature type="transmembrane region" description="Helical" evidence="1">
    <location>
        <begin position="36"/>
        <end position="55"/>
    </location>
</feature>
<sequence length="58" mass="6233">MTEDILLLLGVASVWTLLAIGYAIAPWGDMIGYARVWGLGAALFFVVAALVWNAARQP</sequence>
<evidence type="ECO:0000256" key="1">
    <source>
        <dbReference type="SAM" id="Phobius"/>
    </source>
</evidence>
<accession>A0AAE5BVG3</accession>
<organism evidence="2 3">
    <name type="scientific">Stagnihabitans tardus</name>
    <dbReference type="NCBI Taxonomy" id="2699202"/>
    <lineage>
        <taxon>Bacteria</taxon>
        <taxon>Pseudomonadati</taxon>
        <taxon>Pseudomonadota</taxon>
        <taxon>Alphaproteobacteria</taxon>
        <taxon>Rhodobacterales</taxon>
        <taxon>Paracoccaceae</taxon>
        <taxon>Stagnihabitans</taxon>
    </lineage>
</organism>
<evidence type="ECO:0000313" key="2">
    <source>
        <dbReference type="EMBL" id="NBZ88866.1"/>
    </source>
</evidence>
<gene>
    <name evidence="2" type="ORF">GV832_14835</name>
</gene>
<dbReference type="RefSeq" id="WP_168775681.1">
    <property type="nucleotide sequence ID" value="NZ_JAABNR010000014.1"/>
</dbReference>
<feature type="transmembrane region" description="Helical" evidence="1">
    <location>
        <begin position="6"/>
        <end position="24"/>
    </location>
</feature>
<keyword evidence="3" id="KW-1185">Reference proteome</keyword>
<keyword evidence="1" id="KW-0812">Transmembrane</keyword>
<evidence type="ECO:0000313" key="3">
    <source>
        <dbReference type="Proteomes" id="UP001193501"/>
    </source>
</evidence>
<name>A0AAE5BVG3_9RHOB</name>
<dbReference type="AlphaFoldDB" id="A0AAE5BVG3"/>